<protein>
    <submittedName>
        <fullName evidence="2">Uncharacterized protein</fullName>
    </submittedName>
</protein>
<dbReference type="Proteomes" id="UP001303046">
    <property type="component" value="Unassembled WGS sequence"/>
</dbReference>
<sequence>MSSKKAQNANKSMGSRTVTVEYESTTKPGKFKRFLLAQEEDSNRYYRVSSPKLCSPRKTSIFSSSSPYPSESPIGSSDAEDVSEIRCTSPPLSRDSPWYRIPLFPLGYSPDSTRSTSPTGSLASSSHAGPRILYEVPARRKPVTLQDLESMERFKAEKQVSLRGKYDVLVYSIPETDDAYVFCHNRTNTQYQIFQCVWCWKFKAITTIIVIGDEFLSDPCKLDHVCIPVNKLEDRLERITHKWLMELREKTKSCKSSPKKEYRRFLKWLGEKSDEEDKVRKTLLKIHRRSGGFKEHQKLFSRFCKPMKQSRGVRVRKYQWVLPQSLQDETEWEFLTDFDGSFGHRKMRTAKYPEEMTGISTEEKFWGSY</sequence>
<comment type="caution">
    <text evidence="2">The sequence shown here is derived from an EMBL/GenBank/DDBJ whole genome shotgun (WGS) entry which is preliminary data.</text>
</comment>
<feature type="compositionally biased region" description="Low complexity" evidence="1">
    <location>
        <begin position="60"/>
        <end position="77"/>
    </location>
</feature>
<gene>
    <name evidence="2" type="primary">Necator_chrX.g21661</name>
    <name evidence="2" type="ORF">RB195_021500</name>
</gene>
<evidence type="ECO:0000313" key="3">
    <source>
        <dbReference type="Proteomes" id="UP001303046"/>
    </source>
</evidence>
<name>A0ABR1EDX9_NECAM</name>
<keyword evidence="3" id="KW-1185">Reference proteome</keyword>
<dbReference type="EMBL" id="JAVFWL010000006">
    <property type="protein sequence ID" value="KAK6759986.1"/>
    <property type="molecule type" value="Genomic_DNA"/>
</dbReference>
<feature type="region of interest" description="Disordered" evidence="1">
    <location>
        <begin position="46"/>
        <end position="89"/>
    </location>
</feature>
<feature type="region of interest" description="Disordered" evidence="1">
    <location>
        <begin position="1"/>
        <end position="24"/>
    </location>
</feature>
<accession>A0ABR1EDX9</accession>
<proteinExistence type="predicted"/>
<organism evidence="2 3">
    <name type="scientific">Necator americanus</name>
    <name type="common">Human hookworm</name>
    <dbReference type="NCBI Taxonomy" id="51031"/>
    <lineage>
        <taxon>Eukaryota</taxon>
        <taxon>Metazoa</taxon>
        <taxon>Ecdysozoa</taxon>
        <taxon>Nematoda</taxon>
        <taxon>Chromadorea</taxon>
        <taxon>Rhabditida</taxon>
        <taxon>Rhabditina</taxon>
        <taxon>Rhabditomorpha</taxon>
        <taxon>Strongyloidea</taxon>
        <taxon>Ancylostomatidae</taxon>
        <taxon>Bunostominae</taxon>
        <taxon>Necator</taxon>
    </lineage>
</organism>
<reference evidence="2 3" key="1">
    <citation type="submission" date="2023-08" db="EMBL/GenBank/DDBJ databases">
        <title>A Necator americanus chromosomal reference genome.</title>
        <authorList>
            <person name="Ilik V."/>
            <person name="Petrzelkova K.J."/>
            <person name="Pardy F."/>
            <person name="Fuh T."/>
            <person name="Niatou-Singa F.S."/>
            <person name="Gouil Q."/>
            <person name="Baker L."/>
            <person name="Ritchie M.E."/>
            <person name="Jex A.R."/>
            <person name="Gazzola D."/>
            <person name="Li H."/>
            <person name="Toshio Fujiwara R."/>
            <person name="Zhan B."/>
            <person name="Aroian R.V."/>
            <person name="Pafco B."/>
            <person name="Schwarz E.M."/>
        </authorList>
    </citation>
    <scope>NUCLEOTIDE SEQUENCE [LARGE SCALE GENOMIC DNA]</scope>
    <source>
        <strain evidence="2 3">Aroian</strain>
        <tissue evidence="2">Whole animal</tissue>
    </source>
</reference>
<evidence type="ECO:0000256" key="1">
    <source>
        <dbReference type="SAM" id="MobiDB-lite"/>
    </source>
</evidence>
<evidence type="ECO:0000313" key="2">
    <source>
        <dbReference type="EMBL" id="KAK6759986.1"/>
    </source>
</evidence>